<organism evidence="2">
    <name type="scientific">uncultured bacterium contig00056</name>
    <dbReference type="NCBI Taxonomy" id="1181540"/>
    <lineage>
        <taxon>Bacteria</taxon>
        <taxon>environmental samples</taxon>
    </lineage>
</organism>
<protein>
    <submittedName>
        <fullName evidence="2">Uncharacterized protein</fullName>
    </submittedName>
</protein>
<feature type="region of interest" description="Disordered" evidence="1">
    <location>
        <begin position="1"/>
        <end position="44"/>
    </location>
</feature>
<dbReference type="EMBL" id="JQ844186">
    <property type="protein sequence ID" value="AGS52222.1"/>
    <property type="molecule type" value="Genomic_DNA"/>
</dbReference>
<evidence type="ECO:0000256" key="1">
    <source>
        <dbReference type="SAM" id="MobiDB-lite"/>
    </source>
</evidence>
<sequence length="157" mass="17931">MSGSGKGGNNRKNRHRFSRPDKKKNNDNLFTDPKFEKSKVSFQERPTWTAPVQGENPITTPDCPWCGKQITDIATAITDKESGLPVHFDCVLARLANMETLDTNDSICYIGGGRFGIIHYNNPPDTRDFTIKKIFEWEAKDTNTEWRRPISEYFSIT</sequence>
<proteinExistence type="predicted"/>
<reference evidence="2" key="1">
    <citation type="submission" date="2012-03" db="EMBL/GenBank/DDBJ databases">
        <title>Functional metagenomics reveals considerable lignocellulase gene clusters in the gut microbiome of a wood-feeding higher termite.</title>
        <authorList>
            <person name="Liu N."/>
        </authorList>
    </citation>
    <scope>NUCLEOTIDE SEQUENCE</scope>
</reference>
<dbReference type="AlphaFoldDB" id="A0A806JZL0"/>
<accession>A0A806JZL0</accession>
<evidence type="ECO:0000313" key="2">
    <source>
        <dbReference type="EMBL" id="AGS52222.1"/>
    </source>
</evidence>
<name>A0A806JZL0_9BACT</name>